<name>A0A8J1XN39_OWEFU</name>
<dbReference type="GO" id="GO:0016491">
    <property type="term" value="F:oxidoreductase activity"/>
    <property type="evidence" value="ECO:0007669"/>
    <property type="project" value="InterPro"/>
</dbReference>
<dbReference type="SMART" id="SM00829">
    <property type="entry name" value="PKS_ER"/>
    <property type="match status" value="1"/>
</dbReference>
<dbReference type="EMBL" id="CAIIXF020000002">
    <property type="protein sequence ID" value="CAH1778203.1"/>
    <property type="molecule type" value="Genomic_DNA"/>
</dbReference>
<dbReference type="Proteomes" id="UP000749559">
    <property type="component" value="Unassembled WGS sequence"/>
</dbReference>
<reference evidence="1" key="1">
    <citation type="submission" date="2022-03" db="EMBL/GenBank/DDBJ databases">
        <authorList>
            <person name="Martin C."/>
        </authorList>
    </citation>
    <scope>NUCLEOTIDE SEQUENCE</scope>
</reference>
<dbReference type="Gene3D" id="3.90.180.10">
    <property type="entry name" value="Medium-chain alcohol dehydrogenases, catalytic domain"/>
    <property type="match status" value="1"/>
</dbReference>
<keyword evidence="2" id="KW-1185">Reference proteome</keyword>
<dbReference type="InterPro" id="IPR011032">
    <property type="entry name" value="GroES-like_sf"/>
</dbReference>
<dbReference type="Pfam" id="PF08240">
    <property type="entry name" value="ADH_N"/>
    <property type="match status" value="1"/>
</dbReference>
<dbReference type="AlphaFoldDB" id="A0A8J1XN39"/>
<dbReference type="Pfam" id="PF00107">
    <property type="entry name" value="ADH_zinc_N"/>
    <property type="match status" value="1"/>
</dbReference>
<protein>
    <submittedName>
        <fullName evidence="1">Uncharacterized protein</fullName>
    </submittedName>
</protein>
<accession>A0A8J1XN39</accession>
<dbReference type="InterPro" id="IPR020843">
    <property type="entry name" value="ER"/>
</dbReference>
<dbReference type="OrthoDB" id="3509362at2759"/>
<dbReference type="PANTHER" id="PTHR43677:SF4">
    <property type="entry name" value="QUINONE OXIDOREDUCTASE-LIKE PROTEIN 2"/>
    <property type="match status" value="1"/>
</dbReference>
<dbReference type="CDD" id="cd08241">
    <property type="entry name" value="QOR1"/>
    <property type="match status" value="1"/>
</dbReference>
<gene>
    <name evidence="1" type="ORF">OFUS_LOCUS5159</name>
</gene>
<dbReference type="InterPro" id="IPR013149">
    <property type="entry name" value="ADH-like_C"/>
</dbReference>
<dbReference type="Gene3D" id="3.40.50.720">
    <property type="entry name" value="NAD(P)-binding Rossmann-like Domain"/>
    <property type="match status" value="1"/>
</dbReference>
<evidence type="ECO:0000313" key="2">
    <source>
        <dbReference type="Proteomes" id="UP000749559"/>
    </source>
</evidence>
<dbReference type="SUPFAM" id="SSF51735">
    <property type="entry name" value="NAD(P)-binding Rossmann-fold domains"/>
    <property type="match status" value="1"/>
</dbReference>
<proteinExistence type="predicted"/>
<dbReference type="SUPFAM" id="SSF50129">
    <property type="entry name" value="GroES-like"/>
    <property type="match status" value="1"/>
</dbReference>
<dbReference type="GO" id="GO:0005739">
    <property type="term" value="C:mitochondrion"/>
    <property type="evidence" value="ECO:0007669"/>
    <property type="project" value="TreeGrafter"/>
</dbReference>
<organism evidence="1 2">
    <name type="scientific">Owenia fusiformis</name>
    <name type="common">Polychaete worm</name>
    <dbReference type="NCBI Taxonomy" id="6347"/>
    <lineage>
        <taxon>Eukaryota</taxon>
        <taxon>Metazoa</taxon>
        <taxon>Spiralia</taxon>
        <taxon>Lophotrochozoa</taxon>
        <taxon>Annelida</taxon>
        <taxon>Polychaeta</taxon>
        <taxon>Sedentaria</taxon>
        <taxon>Canalipalpata</taxon>
        <taxon>Sabellida</taxon>
        <taxon>Oweniida</taxon>
        <taxon>Oweniidae</taxon>
        <taxon>Owenia</taxon>
    </lineage>
</organism>
<dbReference type="InterPro" id="IPR036291">
    <property type="entry name" value="NAD(P)-bd_dom_sf"/>
</dbReference>
<comment type="caution">
    <text evidence="1">The sequence shown here is derived from an EMBL/GenBank/DDBJ whole genome shotgun (WGS) entry which is preliminary data.</text>
</comment>
<sequence>MAFKCPPEALLRPLIRQGMNMVRNNSSSASGTYRAATVTELGKPLLIQNLPRKPLKKDQVRVAVKCCGINFGDILMTQGKYQEKFELPFTPGTETSGVVLEVGDEVKNVKQGDHVMGNMMGGFAEEVVVDSKMIWGMYPGMEFKTAASLVTSYGTAQMGLVRRANIQEGDVVLVTAAAGAVGLAAVDLAANVYNATVIGACGGPEKCELIKKFGAKYAIDYKKESIRERVKEITKGKGANIIFDAVGGDVFNECLRSIAFEGRIVVVGFASGEIPKIPANILLVKSCSAVGLYWGSYSQRDPKAFIESVTQCMALSASKTVTPHVSKTFPLEQVNEALLYVGNRSSTGKVVVRAGPEP</sequence>
<dbReference type="InterPro" id="IPR051397">
    <property type="entry name" value="Zn-ADH-like_protein"/>
</dbReference>
<dbReference type="InterPro" id="IPR013154">
    <property type="entry name" value="ADH-like_N"/>
</dbReference>
<evidence type="ECO:0000313" key="1">
    <source>
        <dbReference type="EMBL" id="CAH1778203.1"/>
    </source>
</evidence>
<dbReference type="PANTHER" id="PTHR43677">
    <property type="entry name" value="SHORT-CHAIN DEHYDROGENASE/REDUCTASE"/>
    <property type="match status" value="1"/>
</dbReference>